<comment type="caution">
    <text evidence="3">The sequence shown here is derived from an EMBL/GenBank/DDBJ whole genome shotgun (WGS) entry which is preliminary data.</text>
</comment>
<sequence>MRLYVVIVMALSAGARAGQGGGILQTIRNGLNSAAATITSPFVTTEMVPYTVDRTVMDADNKTVLYEQRTYPGQKWVCTSKVIDTSEGGSDGIFMRLFRYISGENEQSQTVPMTSPVSMLRVPLSPEITVTEEGEPQSRLTMCFYINKEFQESPPAPSSPDVFLEERPTMTVIANRVGGYMSEDDWQDLAQKLKDDATANGETGVDYSKFYRAGYDSPMKLWNRRNEVWYVKQV</sequence>
<dbReference type="EMBL" id="VIIS01000210">
    <property type="protein sequence ID" value="KAF0311867.1"/>
    <property type="molecule type" value="Genomic_DNA"/>
</dbReference>
<dbReference type="Gene3D" id="3.20.80.10">
    <property type="entry name" value="Regulatory factor, effector binding domain"/>
    <property type="match status" value="1"/>
</dbReference>
<keyword evidence="4" id="KW-1185">Reference proteome</keyword>
<comment type="similarity">
    <text evidence="1">Belongs to the HEBP family.</text>
</comment>
<protein>
    <submittedName>
        <fullName evidence="3">Heme-binding protein 1</fullName>
    </submittedName>
</protein>
<proteinExistence type="inferred from homology"/>
<dbReference type="InterPro" id="IPR011256">
    <property type="entry name" value="Reg_factor_effector_dom_sf"/>
</dbReference>
<evidence type="ECO:0000256" key="2">
    <source>
        <dbReference type="SAM" id="SignalP"/>
    </source>
</evidence>
<gene>
    <name evidence="3" type="primary">HEBP1_2</name>
    <name evidence="3" type="ORF">FJT64_017367</name>
</gene>
<accession>A0A6A4WXP1</accession>
<organism evidence="3 4">
    <name type="scientific">Amphibalanus amphitrite</name>
    <name type="common">Striped barnacle</name>
    <name type="synonym">Balanus amphitrite</name>
    <dbReference type="NCBI Taxonomy" id="1232801"/>
    <lineage>
        <taxon>Eukaryota</taxon>
        <taxon>Metazoa</taxon>
        <taxon>Ecdysozoa</taxon>
        <taxon>Arthropoda</taxon>
        <taxon>Crustacea</taxon>
        <taxon>Multicrustacea</taxon>
        <taxon>Cirripedia</taxon>
        <taxon>Thoracica</taxon>
        <taxon>Thoracicalcarea</taxon>
        <taxon>Balanomorpha</taxon>
        <taxon>Balanoidea</taxon>
        <taxon>Balanidae</taxon>
        <taxon>Amphibalaninae</taxon>
        <taxon>Amphibalanus</taxon>
    </lineage>
</organism>
<dbReference type="Proteomes" id="UP000440578">
    <property type="component" value="Unassembled WGS sequence"/>
</dbReference>
<dbReference type="PANTHER" id="PTHR11220">
    <property type="entry name" value="HEME-BINDING PROTEIN-RELATED"/>
    <property type="match status" value="1"/>
</dbReference>
<dbReference type="AlphaFoldDB" id="A0A6A4WXP1"/>
<dbReference type="OrthoDB" id="6424451at2759"/>
<feature type="chain" id="PRO_5025676313" evidence="2">
    <location>
        <begin position="18"/>
        <end position="234"/>
    </location>
</feature>
<evidence type="ECO:0000256" key="1">
    <source>
        <dbReference type="ARBA" id="ARBA00009817"/>
    </source>
</evidence>
<feature type="signal peptide" evidence="2">
    <location>
        <begin position="1"/>
        <end position="17"/>
    </location>
</feature>
<name>A0A6A4WXP1_AMPAM</name>
<dbReference type="FunFam" id="3.20.80.10:FF:000002">
    <property type="entry name" value="Heme-binding protein 2"/>
    <property type="match status" value="1"/>
</dbReference>
<dbReference type="PANTHER" id="PTHR11220:SF73">
    <property type="entry name" value="HEME-BINDING PROTEIN 2"/>
    <property type="match status" value="1"/>
</dbReference>
<evidence type="ECO:0000313" key="3">
    <source>
        <dbReference type="EMBL" id="KAF0311867.1"/>
    </source>
</evidence>
<evidence type="ECO:0000313" key="4">
    <source>
        <dbReference type="Proteomes" id="UP000440578"/>
    </source>
</evidence>
<dbReference type="SUPFAM" id="SSF55136">
    <property type="entry name" value="Probable bacterial effector-binding domain"/>
    <property type="match status" value="1"/>
</dbReference>
<dbReference type="InterPro" id="IPR006917">
    <property type="entry name" value="SOUL_heme-bd"/>
</dbReference>
<reference evidence="3 4" key="1">
    <citation type="submission" date="2019-07" db="EMBL/GenBank/DDBJ databases">
        <title>Draft genome assembly of a fouling barnacle, Amphibalanus amphitrite (Darwin, 1854): The first reference genome for Thecostraca.</title>
        <authorList>
            <person name="Kim W."/>
        </authorList>
    </citation>
    <scope>NUCLEOTIDE SEQUENCE [LARGE SCALE GENOMIC DNA]</scope>
    <source>
        <strain evidence="3">SNU_AA5</strain>
        <tissue evidence="3">Soma without cirri and trophi</tissue>
    </source>
</reference>
<keyword evidence="2" id="KW-0732">Signal</keyword>
<dbReference type="Pfam" id="PF04832">
    <property type="entry name" value="SOUL"/>
    <property type="match status" value="1"/>
</dbReference>